<sequence>MKVTKLPYLILICSCFLLTSCSCNPEKIFEMIANSSMFKGQGEVMAIGGFSRIESHFQKDFSNDSSRIELKLFDGKLPELYENEANIARKCAKTYIEASESEDYYEIEVFIIKTNEQIPSQTIYQSNYTFEVASLVDKQ</sequence>
<feature type="chain" id="PRO_5046657924" description="Lipoprotein" evidence="1">
    <location>
        <begin position="26"/>
        <end position="139"/>
    </location>
</feature>
<proteinExistence type="predicted"/>
<keyword evidence="3" id="KW-1185">Reference proteome</keyword>
<organism evidence="2 3">
    <name type="scientific">Echinicola arenosa</name>
    <dbReference type="NCBI Taxonomy" id="2774144"/>
    <lineage>
        <taxon>Bacteria</taxon>
        <taxon>Pseudomonadati</taxon>
        <taxon>Bacteroidota</taxon>
        <taxon>Cytophagia</taxon>
        <taxon>Cytophagales</taxon>
        <taxon>Cyclobacteriaceae</taxon>
        <taxon>Echinicola</taxon>
    </lineage>
</organism>
<evidence type="ECO:0008006" key="4">
    <source>
        <dbReference type="Google" id="ProtNLM"/>
    </source>
</evidence>
<evidence type="ECO:0000313" key="3">
    <source>
        <dbReference type="Proteomes" id="UP000647133"/>
    </source>
</evidence>
<dbReference type="Proteomes" id="UP000647133">
    <property type="component" value="Unassembled WGS sequence"/>
</dbReference>
<evidence type="ECO:0000313" key="2">
    <source>
        <dbReference type="EMBL" id="MBD8487962.1"/>
    </source>
</evidence>
<dbReference type="EMBL" id="JACYTQ010000001">
    <property type="protein sequence ID" value="MBD8487962.1"/>
    <property type="molecule type" value="Genomic_DNA"/>
</dbReference>
<comment type="caution">
    <text evidence="2">The sequence shown here is derived from an EMBL/GenBank/DDBJ whole genome shotgun (WGS) entry which is preliminary data.</text>
</comment>
<accession>A0ABR9AGH8</accession>
<keyword evidence="1" id="KW-0732">Signal</keyword>
<feature type="signal peptide" evidence="1">
    <location>
        <begin position="1"/>
        <end position="25"/>
    </location>
</feature>
<reference evidence="2 3" key="1">
    <citation type="submission" date="2020-09" db="EMBL/GenBank/DDBJ databases">
        <title>Echinicola sp. CAU 1574 isolated from sand of Sido Beach.</title>
        <authorList>
            <person name="Kim W."/>
        </authorList>
    </citation>
    <scope>NUCLEOTIDE SEQUENCE [LARGE SCALE GENOMIC DNA]</scope>
    <source>
        <strain evidence="2 3">CAU 1574</strain>
    </source>
</reference>
<gene>
    <name evidence="2" type="ORF">IFO69_04295</name>
</gene>
<evidence type="ECO:0000256" key="1">
    <source>
        <dbReference type="SAM" id="SignalP"/>
    </source>
</evidence>
<protein>
    <recommendedName>
        <fullName evidence="4">Lipoprotein</fullName>
    </recommendedName>
</protein>
<dbReference type="PROSITE" id="PS51257">
    <property type="entry name" value="PROKAR_LIPOPROTEIN"/>
    <property type="match status" value="1"/>
</dbReference>
<name>A0ABR9AGH8_9BACT</name>